<organism evidence="3 4">
    <name type="scientific">Folsomia candida</name>
    <name type="common">Springtail</name>
    <dbReference type="NCBI Taxonomy" id="158441"/>
    <lineage>
        <taxon>Eukaryota</taxon>
        <taxon>Metazoa</taxon>
        <taxon>Ecdysozoa</taxon>
        <taxon>Arthropoda</taxon>
        <taxon>Hexapoda</taxon>
        <taxon>Collembola</taxon>
        <taxon>Entomobryomorpha</taxon>
        <taxon>Isotomoidea</taxon>
        <taxon>Isotomidae</taxon>
        <taxon>Proisotominae</taxon>
        <taxon>Folsomia</taxon>
    </lineage>
</organism>
<proteinExistence type="predicted"/>
<feature type="region of interest" description="Disordered" evidence="1">
    <location>
        <begin position="225"/>
        <end position="258"/>
    </location>
</feature>
<protein>
    <submittedName>
        <fullName evidence="3">Uncharacterized protein</fullName>
    </submittedName>
</protein>
<gene>
    <name evidence="3" type="ORF">Fcan01_08887</name>
    <name evidence="2" type="ORF">Fcan01_08890</name>
</gene>
<evidence type="ECO:0000313" key="3">
    <source>
        <dbReference type="EMBL" id="OXA56435.1"/>
    </source>
</evidence>
<comment type="caution">
    <text evidence="3">The sequence shown here is derived from an EMBL/GenBank/DDBJ whole genome shotgun (WGS) entry which is preliminary data.</text>
</comment>
<evidence type="ECO:0000256" key="1">
    <source>
        <dbReference type="SAM" id="MobiDB-lite"/>
    </source>
</evidence>
<evidence type="ECO:0000313" key="2">
    <source>
        <dbReference type="EMBL" id="OXA55866.1"/>
    </source>
</evidence>
<dbReference type="EMBL" id="LNIX01000004">
    <property type="protein sequence ID" value="OXA56435.1"/>
    <property type="molecule type" value="Genomic_DNA"/>
</dbReference>
<keyword evidence="4" id="KW-1185">Reference proteome</keyword>
<accession>A0A226EFS7</accession>
<dbReference type="AlphaFoldDB" id="A0A226EFS7"/>
<reference evidence="3 4" key="1">
    <citation type="submission" date="2015-12" db="EMBL/GenBank/DDBJ databases">
        <title>The genome of Folsomia candida.</title>
        <authorList>
            <person name="Faddeeva A."/>
            <person name="Derks M.F."/>
            <person name="Anvar Y."/>
            <person name="Smit S."/>
            <person name="Van Straalen N."/>
            <person name="Roelofs D."/>
        </authorList>
    </citation>
    <scope>NUCLEOTIDE SEQUENCE [LARGE SCALE GENOMIC DNA]</scope>
    <source>
        <strain evidence="3 4">VU population</strain>
        <tissue evidence="3">Whole body</tissue>
    </source>
</reference>
<evidence type="ECO:0000313" key="4">
    <source>
        <dbReference type="Proteomes" id="UP000198287"/>
    </source>
</evidence>
<dbReference type="EMBL" id="LNIX01000004">
    <property type="protein sequence ID" value="OXA55866.1"/>
    <property type="molecule type" value="Genomic_DNA"/>
</dbReference>
<name>A0A226EFS7_FOLCA</name>
<feature type="compositionally biased region" description="Acidic residues" evidence="1">
    <location>
        <begin position="234"/>
        <end position="258"/>
    </location>
</feature>
<dbReference type="Proteomes" id="UP000198287">
    <property type="component" value="Unassembled WGS sequence"/>
</dbReference>
<sequence length="258" mass="29322">MARHSYWKSIRSLRRQNYNIFYTDETWANESLSPTKGWHLPDSEVLGMQENNATHVDQWLKGVGRRFTDGLMGGVTGKPSGAGKRIIIVGIGSKDGFLTSKCFKGDKREVVKKNTTYKANDVLDLCREEISAVSKDLWTGCCEHVQKLESLLMEQENLSDEFIYDRLAENRIVIPLGDDTDVDSEDEELNYTVNTNMFRKIQPLLGTEFSTDDYVMQDHKNICEDGDNAREMQVESDSEPDIDEESIDGDAETEVESE</sequence>